<feature type="domain" description="CHAT" evidence="2">
    <location>
        <begin position="949"/>
        <end position="1069"/>
    </location>
</feature>
<accession>A0ABX5KJB5</accession>
<evidence type="ECO:0000313" key="4">
    <source>
        <dbReference type="Proteomes" id="UP000245712"/>
    </source>
</evidence>
<keyword evidence="4" id="KW-1185">Reference proteome</keyword>
<dbReference type="InterPro" id="IPR024983">
    <property type="entry name" value="CHAT_dom"/>
</dbReference>
<evidence type="ECO:0000313" key="3">
    <source>
        <dbReference type="EMBL" id="PVX79957.1"/>
    </source>
</evidence>
<sequence length="1139" mass="117779">MPIRNIPGSDIAYYLILFDENGRERAEADGTMLSAAVMARLAAADDPVTDVFVCSHGWQGDVPAAIDQYDRWIGAMAQCEADLAAMEARNPAFNPMVIGVHWPSLPWGMETVPASAAGAASPAGVLSTGADAASRDAIDTLAGQLGADADAREALQRIFDFADGASDTNLPGDVLADFETLFTASKLRTGSAAGRPGADQDGFDPQAIVDAVAPQAATAAVPGGAGAGAAAPHVLGIVGALKDAVLAPLRQLSFWKMKDRARTFGEGGAHALLGAMQNASANARFHLMGHSFGCIVVSGMIAGEITTGAETPIPALHRPIDSLFLVQGALSLWSFAADVPFAPGTPGYFSRILDGALVCGPLLTTQSSWDTAVGKFYPLGAAAKGQFLLGADAFPKYGGVGAFGIQGAPETVALTLGAIDARYDFSDAHVFNFDASGVIRNGSGPAGAHSDIAHPEVAHAFWSAALEGASADGAAAAAAEPAKPVAPPAAHPPLGALPPRRGLLDIEDTLPSPAGVADVQRGGLLDIADAPPADMAADGAASSGAAAPAAPAASPPPPPPPPAAMAAAPGSAPAPAATSRWINAEFEDMEPADPLVKGQWHTLAFGVDVTAHHDAPVSVPFAERGVFGPDDATVVLTVQIDTDDFDISGKTGLMRIPPTGKGYSKARFDIAPRKDGPCALKATILKDGQFIQQIDLVFEVGSAAAPAVQVATRGRGLDGLAVLQPRDLSLQIYPGAAGDYECVLCGAVATHVRLPVNAALIDAYIRSARDSLMKVVMYRDAGGNYVFQSGIDATQDALDKALPIMADAGALLLSTLFYGPGAGDDVRAVGNALRQLGTRADLRLKIQIVAQTLPVPWPLLYLGDVSGDVPYSWDNFLGMRHIIEQIPLQNPMAVTEPEITSTPSLNVSLNFHAGIDAQMGVDVVASQRAFWQGRAGTTIEDRESGDDFIKALRQAQTPDQILYLYCHAVSKGLTDPGGPGASCIELTDRLVSLNDLKLRAPTDTRLAGKPLVFINACESAEMSSTFYDGFAPYFMDKGARGVIGTECKTPALFAKAWANRFFEEFLAGKALGNVMLGLRDEFLKAHFNPLGLLYAVHCDADTRIDPALQASKAAPAAAAEGAAAQRPGDASASAAGAAG</sequence>
<organism evidence="3 4">
    <name type="scientific">Paraburkholderia unamae</name>
    <dbReference type="NCBI Taxonomy" id="219649"/>
    <lineage>
        <taxon>Bacteria</taxon>
        <taxon>Pseudomonadati</taxon>
        <taxon>Pseudomonadota</taxon>
        <taxon>Betaproteobacteria</taxon>
        <taxon>Burkholderiales</taxon>
        <taxon>Burkholderiaceae</taxon>
        <taxon>Paraburkholderia</taxon>
    </lineage>
</organism>
<feature type="region of interest" description="Disordered" evidence="1">
    <location>
        <begin position="475"/>
        <end position="509"/>
    </location>
</feature>
<gene>
    <name evidence="3" type="ORF">C7402_112144</name>
</gene>
<evidence type="ECO:0000256" key="1">
    <source>
        <dbReference type="SAM" id="MobiDB-lite"/>
    </source>
</evidence>
<feature type="region of interest" description="Disordered" evidence="1">
    <location>
        <begin position="1119"/>
        <end position="1139"/>
    </location>
</feature>
<proteinExistence type="predicted"/>
<dbReference type="Pfam" id="PF12770">
    <property type="entry name" value="CHAT"/>
    <property type="match status" value="1"/>
</dbReference>
<feature type="compositionally biased region" description="Pro residues" evidence="1">
    <location>
        <begin position="553"/>
        <end position="563"/>
    </location>
</feature>
<feature type="compositionally biased region" description="Low complexity" evidence="1">
    <location>
        <begin position="535"/>
        <end position="552"/>
    </location>
</feature>
<comment type="caution">
    <text evidence="3">The sequence shown here is derived from an EMBL/GenBank/DDBJ whole genome shotgun (WGS) entry which is preliminary data.</text>
</comment>
<protein>
    <submittedName>
        <fullName evidence="3">CHAT domain-containing protein</fullName>
    </submittedName>
</protein>
<name>A0ABX5KJB5_9BURK</name>
<feature type="compositionally biased region" description="Low complexity" evidence="1">
    <location>
        <begin position="564"/>
        <end position="576"/>
    </location>
</feature>
<reference evidence="3 4" key="1">
    <citation type="submission" date="2018-05" db="EMBL/GenBank/DDBJ databases">
        <title>Genomic Encyclopedia of Type Strains, Phase IV (KMG-V): Genome sequencing to study the core and pangenomes of soil and plant-associated prokaryotes.</title>
        <authorList>
            <person name="Whitman W."/>
        </authorList>
    </citation>
    <scope>NUCLEOTIDE SEQUENCE [LARGE SCALE GENOMIC DNA]</scope>
    <source>
        <strain evidence="3 4">SCZa-39</strain>
    </source>
</reference>
<evidence type="ECO:0000259" key="2">
    <source>
        <dbReference type="Pfam" id="PF12770"/>
    </source>
</evidence>
<dbReference type="Proteomes" id="UP000245712">
    <property type="component" value="Unassembled WGS sequence"/>
</dbReference>
<feature type="region of interest" description="Disordered" evidence="1">
    <location>
        <begin position="535"/>
        <end position="576"/>
    </location>
</feature>
<dbReference type="EMBL" id="QEOB01000012">
    <property type="protein sequence ID" value="PVX79957.1"/>
    <property type="molecule type" value="Genomic_DNA"/>
</dbReference>
<dbReference type="RefSeq" id="WP_116612509.1">
    <property type="nucleotide sequence ID" value="NZ_QEOB01000012.1"/>
</dbReference>